<evidence type="ECO:0000313" key="2">
    <source>
        <dbReference type="EMBL" id="MCL7049145.1"/>
    </source>
</evidence>
<name>A0AA41VX55_PAPNU</name>
<proteinExistence type="inferred from homology"/>
<dbReference type="InterPro" id="IPR036514">
    <property type="entry name" value="SGNH_hydro_sf"/>
</dbReference>
<comment type="caution">
    <text evidence="2">The sequence shown here is derived from an EMBL/GenBank/DDBJ whole genome shotgun (WGS) entry which is preliminary data.</text>
</comment>
<sequence>MGEIGGNDYNHPFFQGRDIEEICTFVPEIVNAIYLAIKEGAVTFMVPGNFPIGCLALYLTKFKSPNKDDYDESGLSKYPNVKIIYADYYNTAIKFYQSLETLGISILPLSFTSLLKH</sequence>
<dbReference type="PANTHER" id="PTHR22835:SF683">
    <property type="entry name" value="OS05G0506800 PROTEIN"/>
    <property type="match status" value="1"/>
</dbReference>
<comment type="similarity">
    <text evidence="1">Belongs to the 'GDSL' lipolytic enzyme family.</text>
</comment>
<dbReference type="Proteomes" id="UP001177140">
    <property type="component" value="Unassembled WGS sequence"/>
</dbReference>
<accession>A0AA41VX55</accession>
<evidence type="ECO:0000313" key="3">
    <source>
        <dbReference type="Proteomes" id="UP001177140"/>
    </source>
</evidence>
<dbReference type="EMBL" id="JAJJMA010312542">
    <property type="protein sequence ID" value="MCL7049145.1"/>
    <property type="molecule type" value="Genomic_DNA"/>
</dbReference>
<organism evidence="2 3">
    <name type="scientific">Papaver nudicaule</name>
    <name type="common">Iceland poppy</name>
    <dbReference type="NCBI Taxonomy" id="74823"/>
    <lineage>
        <taxon>Eukaryota</taxon>
        <taxon>Viridiplantae</taxon>
        <taxon>Streptophyta</taxon>
        <taxon>Embryophyta</taxon>
        <taxon>Tracheophyta</taxon>
        <taxon>Spermatophyta</taxon>
        <taxon>Magnoliopsida</taxon>
        <taxon>Ranunculales</taxon>
        <taxon>Papaveraceae</taxon>
        <taxon>Papaveroideae</taxon>
        <taxon>Papaver</taxon>
    </lineage>
</organism>
<gene>
    <name evidence="2" type="ORF">MKW94_025148</name>
</gene>
<dbReference type="Gene3D" id="3.40.50.1110">
    <property type="entry name" value="SGNH hydrolase"/>
    <property type="match status" value="1"/>
</dbReference>
<protein>
    <recommendedName>
        <fullName evidence="4">GDSL esterase/lipase</fullName>
    </recommendedName>
</protein>
<dbReference type="PANTHER" id="PTHR22835">
    <property type="entry name" value="ZINC FINGER FYVE DOMAIN CONTAINING PROTEIN"/>
    <property type="match status" value="1"/>
</dbReference>
<reference evidence="2" key="1">
    <citation type="submission" date="2022-03" db="EMBL/GenBank/DDBJ databases">
        <title>A functionally conserved STORR gene fusion in Papaver species that diverged 16.8 million years ago.</title>
        <authorList>
            <person name="Catania T."/>
        </authorList>
    </citation>
    <scope>NUCLEOTIDE SEQUENCE</scope>
    <source>
        <strain evidence="2">S-191538</strain>
    </source>
</reference>
<dbReference type="AlphaFoldDB" id="A0AA41VX55"/>
<evidence type="ECO:0008006" key="4">
    <source>
        <dbReference type="Google" id="ProtNLM"/>
    </source>
</evidence>
<evidence type="ECO:0000256" key="1">
    <source>
        <dbReference type="ARBA" id="ARBA00008668"/>
    </source>
</evidence>
<keyword evidence="3" id="KW-1185">Reference proteome</keyword>